<organism evidence="2 3">
    <name type="scientific">Zingiber officinale</name>
    <name type="common">Ginger</name>
    <name type="synonym">Amomum zingiber</name>
    <dbReference type="NCBI Taxonomy" id="94328"/>
    <lineage>
        <taxon>Eukaryota</taxon>
        <taxon>Viridiplantae</taxon>
        <taxon>Streptophyta</taxon>
        <taxon>Embryophyta</taxon>
        <taxon>Tracheophyta</taxon>
        <taxon>Spermatophyta</taxon>
        <taxon>Magnoliopsida</taxon>
        <taxon>Liliopsida</taxon>
        <taxon>Zingiberales</taxon>
        <taxon>Zingiberaceae</taxon>
        <taxon>Zingiber</taxon>
    </lineage>
</organism>
<gene>
    <name evidence="2" type="ORF">ZIOFF_054897</name>
</gene>
<dbReference type="PANTHER" id="PTHR33726:SF3">
    <property type="entry name" value="TRANSMEMBRANE PROTEIN"/>
    <property type="match status" value="1"/>
</dbReference>
<evidence type="ECO:0000313" key="2">
    <source>
        <dbReference type="EMBL" id="KAG6486327.1"/>
    </source>
</evidence>
<keyword evidence="1" id="KW-0812">Transmembrane</keyword>
<proteinExistence type="predicted"/>
<evidence type="ECO:0000313" key="3">
    <source>
        <dbReference type="Proteomes" id="UP000734854"/>
    </source>
</evidence>
<keyword evidence="1" id="KW-0472">Membrane</keyword>
<name>A0A8J5FF22_ZINOF</name>
<accession>A0A8J5FF22</accession>
<dbReference type="AlphaFoldDB" id="A0A8J5FF22"/>
<comment type="caution">
    <text evidence="2">The sequence shown here is derived from an EMBL/GenBank/DDBJ whole genome shotgun (WGS) entry which is preliminary data.</text>
</comment>
<sequence>MGNSLLSTLRWWPSGLRLSAAWSAVSLFLSANLSDAVVSLSGLRWPSDLRLSGLWSAISGAGDSSFRWRAVTAEAIDEVAWAAVTVLESVALISMLCCFFLFCGCSL</sequence>
<keyword evidence="3" id="KW-1185">Reference proteome</keyword>
<feature type="transmembrane region" description="Helical" evidence="1">
    <location>
        <begin position="79"/>
        <end position="103"/>
    </location>
</feature>
<protein>
    <submittedName>
        <fullName evidence="2">Uncharacterized protein</fullName>
    </submittedName>
</protein>
<reference evidence="2 3" key="1">
    <citation type="submission" date="2020-08" db="EMBL/GenBank/DDBJ databases">
        <title>Plant Genome Project.</title>
        <authorList>
            <person name="Zhang R.-G."/>
        </authorList>
    </citation>
    <scope>NUCLEOTIDE SEQUENCE [LARGE SCALE GENOMIC DNA]</scope>
    <source>
        <tissue evidence="2">Rhizome</tissue>
    </source>
</reference>
<dbReference type="Proteomes" id="UP000734854">
    <property type="component" value="Unassembled WGS sequence"/>
</dbReference>
<dbReference type="PANTHER" id="PTHR33726">
    <property type="entry name" value="TRANSMEMBRANE PROTEIN"/>
    <property type="match status" value="1"/>
</dbReference>
<evidence type="ECO:0000256" key="1">
    <source>
        <dbReference type="SAM" id="Phobius"/>
    </source>
</evidence>
<keyword evidence="1" id="KW-1133">Transmembrane helix</keyword>
<dbReference type="EMBL" id="JACMSC010000015">
    <property type="protein sequence ID" value="KAG6486327.1"/>
    <property type="molecule type" value="Genomic_DNA"/>
</dbReference>